<feature type="region of interest" description="Disordered" evidence="1">
    <location>
        <begin position="18"/>
        <end position="84"/>
    </location>
</feature>
<evidence type="ECO:0000256" key="1">
    <source>
        <dbReference type="SAM" id="MobiDB-lite"/>
    </source>
</evidence>
<dbReference type="KEGG" id="ngv:CDO52_00675"/>
<evidence type="ECO:0000313" key="3">
    <source>
        <dbReference type="EMBL" id="ASU81493.1"/>
    </source>
</evidence>
<proteinExistence type="predicted"/>
<name>A0A223S029_9ACTN</name>
<reference evidence="3 4" key="1">
    <citation type="submission" date="2017-08" db="EMBL/GenBank/DDBJ databases">
        <title>The complete genome sequence of Nocardiopsis gilva YIM 90087.</title>
        <authorList>
            <person name="Yin M."/>
            <person name="Tang S."/>
        </authorList>
    </citation>
    <scope>NUCLEOTIDE SEQUENCE [LARGE SCALE GENOMIC DNA]</scope>
    <source>
        <strain evidence="3 4">YIM 90087</strain>
    </source>
</reference>
<organism evidence="3 4">
    <name type="scientific">Nocardiopsis gilva YIM 90087</name>
    <dbReference type="NCBI Taxonomy" id="1235441"/>
    <lineage>
        <taxon>Bacteria</taxon>
        <taxon>Bacillati</taxon>
        <taxon>Actinomycetota</taxon>
        <taxon>Actinomycetes</taxon>
        <taxon>Streptosporangiales</taxon>
        <taxon>Nocardiopsidaceae</taxon>
        <taxon>Nocardiopsis</taxon>
    </lineage>
</organism>
<dbReference type="RefSeq" id="WP_017619486.1">
    <property type="nucleotide sequence ID" value="NZ_ANBG01000245.1"/>
</dbReference>
<dbReference type="Proteomes" id="UP000215005">
    <property type="component" value="Chromosome"/>
</dbReference>
<keyword evidence="2" id="KW-0732">Signal</keyword>
<sequence>MRLLVALAGAALLAVPASAEITTPDLEPKPPRAAPPAPLSEPQTRDMPEAELTATATVTEPQYVPPEPPPNPGGYDPESMPSIDEQIAECTRQTGLPQACEDKIRHGIP</sequence>
<dbReference type="OrthoDB" id="3437006at2"/>
<dbReference type="EMBL" id="CP022753">
    <property type="protein sequence ID" value="ASU81493.1"/>
    <property type="molecule type" value="Genomic_DNA"/>
</dbReference>
<feature type="compositionally biased region" description="Pro residues" evidence="1">
    <location>
        <begin position="63"/>
        <end position="72"/>
    </location>
</feature>
<evidence type="ECO:0000256" key="2">
    <source>
        <dbReference type="SAM" id="SignalP"/>
    </source>
</evidence>
<protein>
    <submittedName>
        <fullName evidence="3">Uncharacterized protein</fullName>
    </submittedName>
</protein>
<keyword evidence="4" id="KW-1185">Reference proteome</keyword>
<evidence type="ECO:0000313" key="4">
    <source>
        <dbReference type="Proteomes" id="UP000215005"/>
    </source>
</evidence>
<dbReference type="AlphaFoldDB" id="A0A223S029"/>
<feature type="chain" id="PRO_5011316990" evidence="2">
    <location>
        <begin position="20"/>
        <end position="109"/>
    </location>
</feature>
<feature type="signal peptide" evidence="2">
    <location>
        <begin position="1"/>
        <end position="19"/>
    </location>
</feature>
<accession>A0A223S029</accession>
<feature type="compositionally biased region" description="Low complexity" evidence="1">
    <location>
        <begin position="50"/>
        <end position="62"/>
    </location>
</feature>
<gene>
    <name evidence="3" type="ORF">CDO52_00675</name>
</gene>